<evidence type="ECO:0000313" key="1">
    <source>
        <dbReference type="EMBL" id="RLJ69580.1"/>
    </source>
</evidence>
<dbReference type="EMBL" id="SOPX01000006">
    <property type="protein sequence ID" value="TFB28359.1"/>
    <property type="molecule type" value="Genomic_DNA"/>
</dbReference>
<accession>A0A497XLK7</accession>
<dbReference type="OrthoDB" id="670470at2"/>
<dbReference type="RefSeq" id="WP_121287971.1">
    <property type="nucleotide sequence ID" value="NZ_RCCK01000016.1"/>
</dbReference>
<dbReference type="PROSITE" id="PS51257">
    <property type="entry name" value="PROKAR_LIPOPROTEIN"/>
    <property type="match status" value="1"/>
</dbReference>
<reference evidence="1 3" key="1">
    <citation type="submission" date="2018-10" db="EMBL/GenBank/DDBJ databases">
        <title>Genomic Encyclopedia of Archaeal and Bacterial Type Strains, Phase II (KMG-II): from individual species to whole genera.</title>
        <authorList>
            <person name="Goeker M."/>
        </authorList>
    </citation>
    <scope>NUCLEOTIDE SEQUENCE [LARGE SCALE GENOMIC DNA]</scope>
    <source>
        <strain evidence="1 3">DSM 19624</strain>
    </source>
</reference>
<protein>
    <submittedName>
        <fullName evidence="1">Uncharacterized protein</fullName>
    </submittedName>
</protein>
<sequence length="274" mass="31437">MIKTYKIFLAVILTIFLFSSCEKDGTNIIPKIKAINNEFSISGFVLGDTIEQYFDGVKMRDYYGKVRMTTSQQNQLAFEKDEINMELKSKSTGKVLYQQKFNINDKQNIVPGFYYDGITFRKGYQYPDPQGDDYTANFYVDKKGGSAPVDINIEVLEYYYDATKPDPLIVVNTTVIPIVENVKPGEWTPYVKVQVPMVTQQQSGTELYPIVVVRDSKTKDYYVNKSRDYSTINMEIPYFGVSPGKVQSINLNKIIGADKNFFLQSYDLVQIFPR</sequence>
<name>A0A497XLK7_9SPHI</name>
<evidence type="ECO:0000313" key="3">
    <source>
        <dbReference type="Proteomes" id="UP000273898"/>
    </source>
</evidence>
<proteinExistence type="predicted"/>
<reference evidence="2 4" key="2">
    <citation type="submission" date="2019-03" db="EMBL/GenBank/DDBJ databases">
        <authorList>
            <person name="He R.-H."/>
        </authorList>
    </citation>
    <scope>NUCLEOTIDE SEQUENCE [LARGE SCALE GENOMIC DNA]</scope>
    <source>
        <strain evidence="2 4">DSM 19624</strain>
    </source>
</reference>
<keyword evidence="4" id="KW-1185">Reference proteome</keyword>
<organism evidence="1 3">
    <name type="scientific">Pedobacter alluvionis</name>
    <dbReference type="NCBI Taxonomy" id="475253"/>
    <lineage>
        <taxon>Bacteria</taxon>
        <taxon>Pseudomonadati</taxon>
        <taxon>Bacteroidota</taxon>
        <taxon>Sphingobacteriia</taxon>
        <taxon>Sphingobacteriales</taxon>
        <taxon>Sphingobacteriaceae</taxon>
        <taxon>Pedobacter</taxon>
    </lineage>
</organism>
<dbReference type="AlphaFoldDB" id="A0A497XLK7"/>
<evidence type="ECO:0000313" key="4">
    <source>
        <dbReference type="Proteomes" id="UP000297429"/>
    </source>
</evidence>
<dbReference type="Proteomes" id="UP000297429">
    <property type="component" value="Unassembled WGS sequence"/>
</dbReference>
<evidence type="ECO:0000313" key="2">
    <source>
        <dbReference type="EMBL" id="TFB28359.1"/>
    </source>
</evidence>
<dbReference type="EMBL" id="RCCK01000016">
    <property type="protein sequence ID" value="RLJ69580.1"/>
    <property type="molecule type" value="Genomic_DNA"/>
</dbReference>
<gene>
    <name evidence="1" type="ORF">BCL90_5178</name>
    <name evidence="2" type="ORF">E3V97_23030</name>
</gene>
<comment type="caution">
    <text evidence="1">The sequence shown here is derived from an EMBL/GenBank/DDBJ whole genome shotgun (WGS) entry which is preliminary data.</text>
</comment>
<dbReference type="Proteomes" id="UP000273898">
    <property type="component" value="Unassembled WGS sequence"/>
</dbReference>